<reference evidence="7" key="1">
    <citation type="submission" date="2022-10" db="EMBL/GenBank/DDBJ databases">
        <authorList>
            <person name="Yu W.X."/>
        </authorList>
    </citation>
    <scope>NUCLEOTIDE SEQUENCE</scope>
    <source>
        <strain evidence="7">D04</strain>
    </source>
</reference>
<keyword evidence="8" id="KW-1185">Reference proteome</keyword>
<dbReference type="SUPFAM" id="SSF75005">
    <property type="entry name" value="Arabinanase/levansucrase/invertase"/>
    <property type="match status" value="1"/>
</dbReference>
<dbReference type="Proteomes" id="UP001207408">
    <property type="component" value="Unassembled WGS sequence"/>
</dbReference>
<dbReference type="CDD" id="cd18622">
    <property type="entry name" value="GH32_Inu-like"/>
    <property type="match status" value="1"/>
</dbReference>
<evidence type="ECO:0000256" key="2">
    <source>
        <dbReference type="ARBA" id="ARBA00022801"/>
    </source>
</evidence>
<dbReference type="GO" id="GO:0005737">
    <property type="term" value="C:cytoplasm"/>
    <property type="evidence" value="ECO:0007669"/>
    <property type="project" value="TreeGrafter"/>
</dbReference>
<protein>
    <submittedName>
        <fullName evidence="7">Glycoside hydrolase family 32 protein</fullName>
    </submittedName>
</protein>
<organism evidence="7 8">
    <name type="scientific">Plebeiibacterium marinum</name>
    <dbReference type="NCBI Taxonomy" id="2992111"/>
    <lineage>
        <taxon>Bacteria</taxon>
        <taxon>Pseudomonadati</taxon>
        <taxon>Bacteroidota</taxon>
        <taxon>Bacteroidia</taxon>
        <taxon>Marinilabiliales</taxon>
        <taxon>Marinilabiliaceae</taxon>
        <taxon>Plebeiibacterium</taxon>
    </lineage>
</organism>
<comment type="caution">
    <text evidence="7">The sequence shown here is derived from an EMBL/GenBank/DDBJ whole genome shotgun (WGS) entry which is preliminary data.</text>
</comment>
<dbReference type="AlphaFoldDB" id="A0AAE3SIF0"/>
<comment type="similarity">
    <text evidence="1 4">Belongs to the glycosyl hydrolase 32 family.</text>
</comment>
<evidence type="ECO:0000256" key="4">
    <source>
        <dbReference type="RuleBase" id="RU362110"/>
    </source>
</evidence>
<dbReference type="InterPro" id="IPR001362">
    <property type="entry name" value="Glyco_hydro_32"/>
</dbReference>
<proteinExistence type="inferred from homology"/>
<dbReference type="Pfam" id="PF00251">
    <property type="entry name" value="Glyco_hydro_32N"/>
    <property type="match status" value="1"/>
</dbReference>
<dbReference type="Pfam" id="PF08244">
    <property type="entry name" value="Glyco_hydro_32C"/>
    <property type="match status" value="1"/>
</dbReference>
<dbReference type="InterPro" id="IPR023296">
    <property type="entry name" value="Glyco_hydro_beta-prop_sf"/>
</dbReference>
<keyword evidence="3 4" id="KW-0326">Glycosidase</keyword>
<feature type="domain" description="Glycosyl hydrolase family 32 N-terminal" evidence="5">
    <location>
        <begin position="43"/>
        <end position="355"/>
    </location>
</feature>
<keyword evidence="2 4" id="KW-0378">Hydrolase</keyword>
<dbReference type="InterPro" id="IPR013148">
    <property type="entry name" value="Glyco_hydro_32_N"/>
</dbReference>
<evidence type="ECO:0000256" key="3">
    <source>
        <dbReference type="ARBA" id="ARBA00023295"/>
    </source>
</evidence>
<dbReference type="RefSeq" id="WP_301197783.1">
    <property type="nucleotide sequence ID" value="NZ_JAPDPI010000003.1"/>
</dbReference>
<dbReference type="Gene3D" id="2.115.10.20">
    <property type="entry name" value="Glycosyl hydrolase domain, family 43"/>
    <property type="match status" value="1"/>
</dbReference>
<accession>A0AAE3SIF0</accession>
<dbReference type="PROSITE" id="PS00609">
    <property type="entry name" value="GLYCOSYL_HYDROL_F32"/>
    <property type="match status" value="1"/>
</dbReference>
<dbReference type="GO" id="GO:0005987">
    <property type="term" value="P:sucrose catabolic process"/>
    <property type="evidence" value="ECO:0007669"/>
    <property type="project" value="TreeGrafter"/>
</dbReference>
<name>A0AAE3SIF0_9BACT</name>
<dbReference type="InterPro" id="IPR013320">
    <property type="entry name" value="ConA-like_dom_sf"/>
</dbReference>
<sequence length="521" mass="59367">MIKRNKIAYVIAVFLIGFLQMSCKKTETSNETIETEKFRPQFHFTPEANWMNDPNGMVYYEGEYHLFYQHNPDSAVWGPMHWGHAVSNDLLHWEHLPIALCPDSLGYIFSGSAVIDWENTTGFGSKDNPAMVAIYTYHNIDGERAGKNNYQYQALAYSLDKGRTWKKYKNNPVLPNPGIRDFRDPKVIWHEESKQWVMILAAGDIAKIYSSKDLKTWSFESDFGMGIGAHGGVWECPDLFPLQVEGANDIKWVMLMSINPGGPNGGSATQYFIGEFDGKTFVPEKNESDWLDYGKDNYAGVTWSDVPKEDGRRLFIGWMSNWIYAQTVPTEKWRSAMTLPREIKLIKDKNQYQLTTFPIKEFEESKILKMQINKMLFSGMSDINNIDLDLGSCELNFVFKPQKGSLNGHTTAFGLLLKNDADEEFKIGYNMLSKQVFIDRTKINTQFTDSNYLSEDVAPYTIGDEIKMKIIIDASSVEVFVDEGKLAMTNVLFPDSSFNKLSLFSSLGSVELESATFFNVE</sequence>
<feature type="domain" description="Glycosyl hydrolase family 32 C-terminal" evidence="6">
    <location>
        <begin position="388"/>
        <end position="517"/>
    </location>
</feature>
<dbReference type="Gene3D" id="2.60.120.560">
    <property type="entry name" value="Exo-inulinase, domain 1"/>
    <property type="match status" value="1"/>
</dbReference>
<evidence type="ECO:0000259" key="6">
    <source>
        <dbReference type="Pfam" id="PF08244"/>
    </source>
</evidence>
<dbReference type="PANTHER" id="PTHR42800">
    <property type="entry name" value="EXOINULINASE INUD (AFU_ORTHOLOGUE AFUA_5G00480)"/>
    <property type="match status" value="1"/>
</dbReference>
<dbReference type="SMART" id="SM00640">
    <property type="entry name" value="Glyco_32"/>
    <property type="match status" value="1"/>
</dbReference>
<gene>
    <name evidence="7" type="ORF">OM074_02930</name>
</gene>
<dbReference type="EMBL" id="JAPDPI010000003">
    <property type="protein sequence ID" value="MCW3804562.1"/>
    <property type="molecule type" value="Genomic_DNA"/>
</dbReference>
<dbReference type="InterPro" id="IPR013189">
    <property type="entry name" value="Glyco_hydro_32_C"/>
</dbReference>
<dbReference type="FunFam" id="2.115.10.20:FF:000002">
    <property type="entry name" value="Invertase 2"/>
    <property type="match status" value="1"/>
</dbReference>
<dbReference type="GO" id="GO:0004575">
    <property type="term" value="F:sucrose alpha-glucosidase activity"/>
    <property type="evidence" value="ECO:0007669"/>
    <property type="project" value="TreeGrafter"/>
</dbReference>
<evidence type="ECO:0000313" key="7">
    <source>
        <dbReference type="EMBL" id="MCW3804562.1"/>
    </source>
</evidence>
<evidence type="ECO:0000259" key="5">
    <source>
        <dbReference type="Pfam" id="PF00251"/>
    </source>
</evidence>
<dbReference type="SUPFAM" id="SSF49899">
    <property type="entry name" value="Concanavalin A-like lectins/glucanases"/>
    <property type="match status" value="1"/>
</dbReference>
<evidence type="ECO:0000256" key="1">
    <source>
        <dbReference type="ARBA" id="ARBA00009902"/>
    </source>
</evidence>
<dbReference type="PANTHER" id="PTHR42800:SF1">
    <property type="entry name" value="EXOINULINASE INUD (AFU_ORTHOLOGUE AFUA_5G00480)"/>
    <property type="match status" value="1"/>
</dbReference>
<evidence type="ECO:0000313" key="8">
    <source>
        <dbReference type="Proteomes" id="UP001207408"/>
    </source>
</evidence>
<dbReference type="InterPro" id="IPR018053">
    <property type="entry name" value="Glyco_hydro_32_AS"/>
</dbReference>